<keyword evidence="1" id="KW-0732">Signal</keyword>
<dbReference type="OMA" id="PEAWIEN"/>
<dbReference type="PANTHER" id="PTHR46476:SF9">
    <property type="entry name" value="GH18 DOMAIN-CONTAINING PROTEIN"/>
    <property type="match status" value="1"/>
</dbReference>
<keyword evidence="6" id="KW-1185">Reference proteome</keyword>
<gene>
    <name evidence="5" type="ORF">AMTR_s00071p00062800</name>
</gene>
<dbReference type="InterPro" id="IPR017853">
    <property type="entry name" value="GH"/>
</dbReference>
<dbReference type="Proteomes" id="UP000017836">
    <property type="component" value="Unassembled WGS sequence"/>
</dbReference>
<dbReference type="HOGENOM" id="CLU_1333992_0_0_1"/>
<keyword evidence="3" id="KW-0326">Glycosidase</keyword>
<dbReference type="Pfam" id="PF23916">
    <property type="entry name" value="TIM-barrel_EndoS"/>
    <property type="match status" value="1"/>
</dbReference>
<organism evidence="5 6">
    <name type="scientific">Amborella trichopoda</name>
    <dbReference type="NCBI Taxonomy" id="13333"/>
    <lineage>
        <taxon>Eukaryota</taxon>
        <taxon>Viridiplantae</taxon>
        <taxon>Streptophyta</taxon>
        <taxon>Embryophyta</taxon>
        <taxon>Tracheophyta</taxon>
        <taxon>Spermatophyta</taxon>
        <taxon>Magnoliopsida</taxon>
        <taxon>Amborellales</taxon>
        <taxon>Amborellaceae</taxon>
        <taxon>Amborella</taxon>
    </lineage>
</organism>
<evidence type="ECO:0000259" key="4">
    <source>
        <dbReference type="PROSITE" id="PS51910"/>
    </source>
</evidence>
<accession>U5DHD9</accession>
<sequence>MILYHNSLTYNRYNPKDPEAWIENAVDSLSSIIKTYHLDGIDIDYENFPNNDTTFAYCIGEVITKLKNQCVITVASIAPYYKTVSHYIDLFSRYSGVIDYVNHQFYTDRVKTPPGFLQAFQLRAGQFDREKLLPSYEVNGRGIQGDSFFSSLELLQNNGFTVNGVMIWSGDDSKSDGYYYETKSQEFLLNSTRI</sequence>
<dbReference type="Gene3D" id="3.20.20.80">
    <property type="entry name" value="Glycosidases"/>
    <property type="match status" value="1"/>
</dbReference>
<dbReference type="SUPFAM" id="SSF51445">
    <property type="entry name" value="(Trans)glycosidases"/>
    <property type="match status" value="1"/>
</dbReference>
<dbReference type="GO" id="GO:0004553">
    <property type="term" value="F:hydrolase activity, hydrolyzing O-glycosyl compounds"/>
    <property type="evidence" value="ECO:0007669"/>
    <property type="project" value="InterPro"/>
</dbReference>
<protein>
    <recommendedName>
        <fullName evidence="4">GH18 domain-containing protein</fullName>
    </recommendedName>
</protein>
<keyword evidence="2" id="KW-0378">Hydrolase</keyword>
<dbReference type="InterPro" id="IPR001579">
    <property type="entry name" value="Glyco_hydro_18_chit_AS"/>
</dbReference>
<dbReference type="EMBL" id="KI392062">
    <property type="protein sequence ID" value="ERN19888.1"/>
    <property type="molecule type" value="Genomic_DNA"/>
</dbReference>
<proteinExistence type="predicted"/>
<feature type="domain" description="GH18" evidence="4">
    <location>
        <begin position="1"/>
        <end position="194"/>
    </location>
</feature>
<reference evidence="6" key="1">
    <citation type="journal article" date="2013" name="Science">
        <title>The Amborella genome and the evolution of flowering plants.</title>
        <authorList>
            <consortium name="Amborella Genome Project"/>
        </authorList>
    </citation>
    <scope>NUCLEOTIDE SEQUENCE [LARGE SCALE GENOMIC DNA]</scope>
</reference>
<dbReference type="eggNOG" id="ENOG502QTWR">
    <property type="taxonomic scope" value="Eukaryota"/>
</dbReference>
<dbReference type="InterPro" id="IPR057016">
    <property type="entry name" value="EndoS_F2-like_TIM-barrel"/>
</dbReference>
<evidence type="ECO:0000313" key="5">
    <source>
        <dbReference type="EMBL" id="ERN19888.1"/>
    </source>
</evidence>
<name>U5DHD9_AMBTC</name>
<dbReference type="PROSITE" id="PS01095">
    <property type="entry name" value="GH18_1"/>
    <property type="match status" value="1"/>
</dbReference>
<dbReference type="PROSITE" id="PS51910">
    <property type="entry name" value="GH18_2"/>
    <property type="match status" value="1"/>
</dbReference>
<dbReference type="Gramene" id="ERN19888">
    <property type="protein sequence ID" value="ERN19888"/>
    <property type="gene ID" value="AMTR_s00071p00062800"/>
</dbReference>
<evidence type="ECO:0000256" key="1">
    <source>
        <dbReference type="ARBA" id="ARBA00022729"/>
    </source>
</evidence>
<evidence type="ECO:0000313" key="6">
    <source>
        <dbReference type="Proteomes" id="UP000017836"/>
    </source>
</evidence>
<dbReference type="AlphaFoldDB" id="U5DHD9"/>
<dbReference type="GO" id="GO:0005975">
    <property type="term" value="P:carbohydrate metabolic process"/>
    <property type="evidence" value="ECO:0007669"/>
    <property type="project" value="InterPro"/>
</dbReference>
<dbReference type="InterPro" id="IPR001223">
    <property type="entry name" value="Glyco_hydro18_cat"/>
</dbReference>
<evidence type="ECO:0000256" key="3">
    <source>
        <dbReference type="ARBA" id="ARBA00023295"/>
    </source>
</evidence>
<evidence type="ECO:0000256" key="2">
    <source>
        <dbReference type="ARBA" id="ARBA00022801"/>
    </source>
</evidence>
<dbReference type="PANTHER" id="PTHR46476">
    <property type="entry name" value="CHITINASE 2-LIKE"/>
    <property type="match status" value="1"/>
</dbReference>